<dbReference type="OrthoDB" id="9807923at2"/>
<dbReference type="EMBL" id="SDHW01000002">
    <property type="protein sequence ID" value="RXK60873.1"/>
    <property type="molecule type" value="Genomic_DNA"/>
</dbReference>
<dbReference type="AlphaFoldDB" id="A0A4Q1CJV3"/>
<dbReference type="Proteomes" id="UP000290204">
    <property type="component" value="Unassembled WGS sequence"/>
</dbReference>
<dbReference type="RefSeq" id="WP_129130834.1">
    <property type="nucleotide sequence ID" value="NZ_SDHW01000002.1"/>
</dbReference>
<evidence type="ECO:0000313" key="2">
    <source>
        <dbReference type="Proteomes" id="UP000290204"/>
    </source>
</evidence>
<proteinExistence type="predicted"/>
<accession>A0A4Q1CJV3</accession>
<name>A0A4Q1CJV3_9BACT</name>
<evidence type="ECO:0000313" key="1">
    <source>
        <dbReference type="EMBL" id="RXK60873.1"/>
    </source>
</evidence>
<organism evidence="1 2">
    <name type="scientific">Lacibacter luteus</name>
    <dbReference type="NCBI Taxonomy" id="2508719"/>
    <lineage>
        <taxon>Bacteria</taxon>
        <taxon>Pseudomonadati</taxon>
        <taxon>Bacteroidota</taxon>
        <taxon>Chitinophagia</taxon>
        <taxon>Chitinophagales</taxon>
        <taxon>Chitinophagaceae</taxon>
        <taxon>Lacibacter</taxon>
    </lineage>
</organism>
<sequence>MKRLLLFAFTLVLVAAVVFYFRIPQKESYSYKTVFRCTNNAAMRLLHDSTQWKNWWAGKQESNLMYSFNHRNYRFQQMTLPGIETRTLAGTDSVTAYFQTFPYNVDSAYFEWSYAFAYSSNPVTKIRQHLQLRSLKKDFKQFLAAVKPFFEDEQNTYGMRVETQRVKDSTLISLKKTFDHYPDTEEVYSMVTAVKNYIKAKGGEESNAPMLNIFSALNSQYDVMVGIPTKADVAEEAPFIRKKMILGYILVGDVKGGIATVAAAEKRMADYAFDHQRTAPAIPFQSLITDRMQEKDTSNWITRIYYPVLY</sequence>
<keyword evidence="2" id="KW-1185">Reference proteome</keyword>
<dbReference type="InterPro" id="IPR011256">
    <property type="entry name" value="Reg_factor_effector_dom_sf"/>
</dbReference>
<protein>
    <submittedName>
        <fullName evidence="1">AraC family transcriptional regulator</fullName>
    </submittedName>
</protein>
<reference evidence="1 2" key="1">
    <citation type="submission" date="2019-01" db="EMBL/GenBank/DDBJ databases">
        <title>Lacibacter sp. strain TTM-7.</title>
        <authorList>
            <person name="Chen W.-M."/>
        </authorList>
    </citation>
    <scope>NUCLEOTIDE SEQUENCE [LARGE SCALE GENOMIC DNA]</scope>
    <source>
        <strain evidence="1 2">TTM-7</strain>
    </source>
</reference>
<gene>
    <name evidence="1" type="ORF">ESA94_10465</name>
</gene>
<comment type="caution">
    <text evidence="1">The sequence shown here is derived from an EMBL/GenBank/DDBJ whole genome shotgun (WGS) entry which is preliminary data.</text>
</comment>
<dbReference type="Gene3D" id="3.20.80.10">
    <property type="entry name" value="Regulatory factor, effector binding domain"/>
    <property type="match status" value="1"/>
</dbReference>